<dbReference type="SUPFAM" id="SSF53474">
    <property type="entry name" value="alpha/beta-Hydrolases"/>
    <property type="match status" value="1"/>
</dbReference>
<reference evidence="4" key="1">
    <citation type="journal article" date="2017" name="Genome Biol.">
        <title>Comparative genomics reveals high biological diversity and specific adaptations in the industrially and medically important fungal genus Aspergillus.</title>
        <authorList>
            <person name="de Vries R.P."/>
            <person name="Riley R."/>
            <person name="Wiebenga A."/>
            <person name="Aguilar-Osorio G."/>
            <person name="Amillis S."/>
            <person name="Uchima C.A."/>
            <person name="Anderluh G."/>
            <person name="Asadollahi M."/>
            <person name="Askin M."/>
            <person name="Barry K."/>
            <person name="Battaglia E."/>
            <person name="Bayram O."/>
            <person name="Benocci T."/>
            <person name="Braus-Stromeyer S.A."/>
            <person name="Caldana C."/>
            <person name="Canovas D."/>
            <person name="Cerqueira G.C."/>
            <person name="Chen F."/>
            <person name="Chen W."/>
            <person name="Choi C."/>
            <person name="Clum A."/>
            <person name="Dos Santos R.A."/>
            <person name="Damasio A.R."/>
            <person name="Diallinas G."/>
            <person name="Emri T."/>
            <person name="Fekete E."/>
            <person name="Flipphi M."/>
            <person name="Freyberg S."/>
            <person name="Gallo A."/>
            <person name="Gournas C."/>
            <person name="Habgood R."/>
            <person name="Hainaut M."/>
            <person name="Harispe M.L."/>
            <person name="Henrissat B."/>
            <person name="Hilden K.S."/>
            <person name="Hope R."/>
            <person name="Hossain A."/>
            <person name="Karabika E."/>
            <person name="Karaffa L."/>
            <person name="Karanyi Z."/>
            <person name="Krasevec N."/>
            <person name="Kuo A."/>
            <person name="Kusch H."/>
            <person name="LaButti K."/>
            <person name="Lagendijk E.L."/>
            <person name="Lapidus A."/>
            <person name="Levasseur A."/>
            <person name="Lindquist E."/>
            <person name="Lipzen A."/>
            <person name="Logrieco A.F."/>
            <person name="MacCabe A."/>
            <person name="Maekelae M.R."/>
            <person name="Malavazi I."/>
            <person name="Melin P."/>
            <person name="Meyer V."/>
            <person name="Mielnichuk N."/>
            <person name="Miskei M."/>
            <person name="Molnar A.P."/>
            <person name="Mule G."/>
            <person name="Ngan C.Y."/>
            <person name="Orejas M."/>
            <person name="Orosz E."/>
            <person name="Ouedraogo J.P."/>
            <person name="Overkamp K.M."/>
            <person name="Park H.-S."/>
            <person name="Perrone G."/>
            <person name="Piumi F."/>
            <person name="Punt P.J."/>
            <person name="Ram A.F."/>
            <person name="Ramon A."/>
            <person name="Rauscher S."/>
            <person name="Record E."/>
            <person name="Riano-Pachon D.M."/>
            <person name="Robert V."/>
            <person name="Roehrig J."/>
            <person name="Ruller R."/>
            <person name="Salamov A."/>
            <person name="Salih N.S."/>
            <person name="Samson R.A."/>
            <person name="Sandor E."/>
            <person name="Sanguinetti M."/>
            <person name="Schuetze T."/>
            <person name="Sepcic K."/>
            <person name="Shelest E."/>
            <person name="Sherlock G."/>
            <person name="Sophianopoulou V."/>
            <person name="Squina F.M."/>
            <person name="Sun H."/>
            <person name="Susca A."/>
            <person name="Todd R.B."/>
            <person name="Tsang A."/>
            <person name="Unkles S.E."/>
            <person name="van de Wiele N."/>
            <person name="van Rossen-Uffink D."/>
            <person name="Oliveira J.V."/>
            <person name="Vesth T.C."/>
            <person name="Visser J."/>
            <person name="Yu J.-H."/>
            <person name="Zhou M."/>
            <person name="Andersen M.R."/>
            <person name="Archer D.B."/>
            <person name="Baker S.E."/>
            <person name="Benoit I."/>
            <person name="Brakhage A.A."/>
            <person name="Braus G.H."/>
            <person name="Fischer R."/>
            <person name="Frisvad J.C."/>
            <person name="Goldman G.H."/>
            <person name="Houbraken J."/>
            <person name="Oakley B."/>
            <person name="Pocsi I."/>
            <person name="Scazzocchio C."/>
            <person name="Seiboth B."/>
            <person name="vanKuyk P.A."/>
            <person name="Wortman J."/>
            <person name="Dyer P.S."/>
            <person name="Grigoriev I.V."/>
        </authorList>
    </citation>
    <scope>NUCLEOTIDE SEQUENCE [LARGE SCALE GENOMIC DNA]</scope>
    <source>
        <strain evidence="4">CBS 516.65</strain>
    </source>
</reference>
<organism evidence="3 4">
    <name type="scientific">Aspergillus glaucus CBS 516.65</name>
    <dbReference type="NCBI Taxonomy" id="1160497"/>
    <lineage>
        <taxon>Eukaryota</taxon>
        <taxon>Fungi</taxon>
        <taxon>Dikarya</taxon>
        <taxon>Ascomycota</taxon>
        <taxon>Pezizomycotina</taxon>
        <taxon>Eurotiomycetes</taxon>
        <taxon>Eurotiomycetidae</taxon>
        <taxon>Eurotiales</taxon>
        <taxon>Aspergillaceae</taxon>
        <taxon>Aspergillus</taxon>
        <taxon>Aspergillus subgen. Aspergillus</taxon>
    </lineage>
</organism>
<dbReference type="GeneID" id="34461139"/>
<comment type="similarity">
    <text evidence="1">Belongs to the polyketide transferase af380 family.</text>
</comment>
<dbReference type="InterPro" id="IPR000383">
    <property type="entry name" value="Xaa-Pro-like_dom"/>
</dbReference>
<dbReference type="InterPro" id="IPR051411">
    <property type="entry name" value="Polyketide_trans_af380"/>
</dbReference>
<dbReference type="RefSeq" id="XP_022398304.1">
    <property type="nucleotide sequence ID" value="XM_022544878.1"/>
</dbReference>
<protein>
    <recommendedName>
        <fullName evidence="2">Xaa-Pro dipeptidyl-peptidase-like domain-containing protein</fullName>
    </recommendedName>
</protein>
<dbReference type="OrthoDB" id="2498029at2759"/>
<gene>
    <name evidence="3" type="ORF">ASPGLDRAFT_37915</name>
</gene>
<proteinExistence type="inferred from homology"/>
<dbReference type="Pfam" id="PF02129">
    <property type="entry name" value="Peptidase_S15"/>
    <property type="match status" value="1"/>
</dbReference>
<name>A0A1L9VCF5_ASPGL</name>
<dbReference type="Proteomes" id="UP000184300">
    <property type="component" value="Unassembled WGS sequence"/>
</dbReference>
<evidence type="ECO:0000313" key="4">
    <source>
        <dbReference type="Proteomes" id="UP000184300"/>
    </source>
</evidence>
<dbReference type="Gene3D" id="3.40.50.1820">
    <property type="entry name" value="alpha/beta hydrolase"/>
    <property type="match status" value="1"/>
</dbReference>
<dbReference type="PANTHER" id="PTHR47751:SF2">
    <property type="entry name" value="DLTD N-TERMINAL DOMAIN PROTEIN (AFU_ORTHOLOGUE AFUA_8G00380)-RELATED"/>
    <property type="match status" value="1"/>
</dbReference>
<keyword evidence="4" id="KW-1185">Reference proteome</keyword>
<evidence type="ECO:0000256" key="1">
    <source>
        <dbReference type="ARBA" id="ARBA00029464"/>
    </source>
</evidence>
<dbReference type="GO" id="GO:0016787">
    <property type="term" value="F:hydrolase activity"/>
    <property type="evidence" value="ECO:0007669"/>
    <property type="project" value="InterPro"/>
</dbReference>
<sequence>MSGYQKVGFQTLDGITLRGCLYLASGDRTPAVILTSPYFFVQDFMLPEIAAYFAQQGITALIYDTCSFGESDGQPRCELDLIKQVEDYSDALSFLASYASIDPSRIGFWGISFSGTVAFDAAALDQRSRFVISVGPIVEPSGENPKPPFYVQAVASDGTNPMGFGPILGAEAYELVERVTASGMAPTCSKDITLQSFAKMLKWHPLQDVKWLGNAPMMLLVSGDDTVTPPEDQRWLFYMISGPKRMEIAPGKSFQCAG</sequence>
<feature type="domain" description="Xaa-Pro dipeptidyl-peptidase-like" evidence="2">
    <location>
        <begin position="24"/>
        <end position="127"/>
    </location>
</feature>
<dbReference type="InterPro" id="IPR029058">
    <property type="entry name" value="AB_hydrolase_fold"/>
</dbReference>
<evidence type="ECO:0000313" key="3">
    <source>
        <dbReference type="EMBL" id="OJJ81606.1"/>
    </source>
</evidence>
<dbReference type="VEuPathDB" id="FungiDB:ASPGLDRAFT_37915"/>
<dbReference type="PANTHER" id="PTHR47751">
    <property type="entry name" value="SUPERFAMILY HYDROLASE, PUTATIVE (AFU_ORTHOLOGUE AFUA_2G16580)-RELATED"/>
    <property type="match status" value="1"/>
</dbReference>
<accession>A0A1L9VCF5</accession>
<evidence type="ECO:0000259" key="2">
    <source>
        <dbReference type="Pfam" id="PF02129"/>
    </source>
</evidence>
<dbReference type="STRING" id="1160497.A0A1L9VCF5"/>
<dbReference type="AlphaFoldDB" id="A0A1L9VCF5"/>
<dbReference type="EMBL" id="KV878905">
    <property type="protein sequence ID" value="OJJ81606.1"/>
    <property type="molecule type" value="Genomic_DNA"/>
</dbReference>